<dbReference type="OrthoDB" id="9808424at2"/>
<gene>
    <name evidence="5" type="ORF">Lfee_1943</name>
    <name evidence="6" type="ORF">NCTC12022_02385</name>
</gene>
<dbReference type="STRING" id="453.Lfee_1943"/>
<reference evidence="6 8" key="2">
    <citation type="submission" date="2018-06" db="EMBL/GenBank/DDBJ databases">
        <authorList>
            <consortium name="Pathogen Informatics"/>
            <person name="Doyle S."/>
        </authorList>
    </citation>
    <scope>NUCLEOTIDE SEQUENCE [LARGE SCALE GENOMIC DNA]</scope>
    <source>
        <strain evidence="6 8">NCTC12022</strain>
    </source>
</reference>
<keyword evidence="7" id="KW-1185">Reference proteome</keyword>
<evidence type="ECO:0000313" key="7">
    <source>
        <dbReference type="Proteomes" id="UP000054698"/>
    </source>
</evidence>
<accession>A0A0W0TN56</accession>
<evidence type="ECO:0000256" key="3">
    <source>
        <dbReference type="ARBA" id="ARBA00023315"/>
    </source>
</evidence>
<reference evidence="5 7" key="1">
    <citation type="submission" date="2015-11" db="EMBL/GenBank/DDBJ databases">
        <title>Genomic analysis of 38 Legionella species identifies large and diverse effector repertoires.</title>
        <authorList>
            <person name="Burstein D."/>
            <person name="Amaro F."/>
            <person name="Zusman T."/>
            <person name="Lifshitz Z."/>
            <person name="Cohen O."/>
            <person name="Gilbert J.A."/>
            <person name="Pupko T."/>
            <person name="Shuman H.A."/>
            <person name="Segal G."/>
        </authorList>
    </citation>
    <scope>NUCLEOTIDE SEQUENCE [LARGE SCALE GENOMIC DNA]</scope>
    <source>
        <strain evidence="5 7">WO-44C</strain>
    </source>
</reference>
<dbReference type="Pfam" id="PF01553">
    <property type="entry name" value="Acyltransferase"/>
    <property type="match status" value="1"/>
</dbReference>
<protein>
    <submittedName>
        <fullName evidence="5">2-acyl-glycerophospho-ethanolamine acyltransferase</fullName>
    </submittedName>
</protein>
<evidence type="ECO:0000313" key="5">
    <source>
        <dbReference type="EMBL" id="KTC97031.1"/>
    </source>
</evidence>
<dbReference type="PANTHER" id="PTHR10434:SF11">
    <property type="entry name" value="1-ACYL-SN-GLYCEROL-3-PHOSPHATE ACYLTRANSFERASE"/>
    <property type="match status" value="1"/>
</dbReference>
<dbReference type="SUPFAM" id="SSF69593">
    <property type="entry name" value="Glycerol-3-phosphate (1)-acyltransferase"/>
    <property type="match status" value="1"/>
</dbReference>
<dbReference type="PANTHER" id="PTHR10434">
    <property type="entry name" value="1-ACYL-SN-GLYCEROL-3-PHOSPHATE ACYLTRANSFERASE"/>
    <property type="match status" value="1"/>
</dbReference>
<evidence type="ECO:0000256" key="1">
    <source>
        <dbReference type="ARBA" id="ARBA00005189"/>
    </source>
</evidence>
<dbReference type="EMBL" id="LNYB01000080">
    <property type="protein sequence ID" value="KTC97031.1"/>
    <property type="molecule type" value="Genomic_DNA"/>
</dbReference>
<keyword evidence="3 5" id="KW-0012">Acyltransferase</keyword>
<dbReference type="EMBL" id="UASS01000022">
    <property type="protein sequence ID" value="SPX61641.1"/>
    <property type="molecule type" value="Genomic_DNA"/>
</dbReference>
<evidence type="ECO:0000256" key="2">
    <source>
        <dbReference type="ARBA" id="ARBA00022679"/>
    </source>
</evidence>
<comment type="pathway">
    <text evidence="1">Lipid metabolism.</text>
</comment>
<evidence type="ECO:0000313" key="8">
    <source>
        <dbReference type="Proteomes" id="UP000251942"/>
    </source>
</evidence>
<evidence type="ECO:0000259" key="4">
    <source>
        <dbReference type="SMART" id="SM00563"/>
    </source>
</evidence>
<dbReference type="Proteomes" id="UP000054698">
    <property type="component" value="Unassembled WGS sequence"/>
</dbReference>
<dbReference type="GO" id="GO:0006654">
    <property type="term" value="P:phosphatidic acid biosynthetic process"/>
    <property type="evidence" value="ECO:0007669"/>
    <property type="project" value="TreeGrafter"/>
</dbReference>
<sequence length="212" mass="24201">MNTLLRFLFFQFFVRPIIGILLGLNVRHRERLPIKGPAILVANHNSHLDTMVLMTLFSWKLQKNIYPVAAADYFLKNKLLAWFSQHIIGIIPIQRKTKAGKNPFALIQTALDKDKIIIFYPEGSRGEPEKMSEIKRGIAHLAKSNPTVPIYPIFMYGLGKALPKDESLLVPFVIDVVIGTPVLWTGDATELLDIIKSHFEEQKQELVINEWN</sequence>
<dbReference type="InterPro" id="IPR002123">
    <property type="entry name" value="Plipid/glycerol_acylTrfase"/>
</dbReference>
<dbReference type="SMART" id="SM00563">
    <property type="entry name" value="PlsC"/>
    <property type="match status" value="1"/>
</dbReference>
<feature type="domain" description="Phospholipid/glycerol acyltransferase" evidence="4">
    <location>
        <begin position="38"/>
        <end position="158"/>
    </location>
</feature>
<dbReference type="CDD" id="cd07989">
    <property type="entry name" value="LPLAT_AGPAT-like"/>
    <property type="match status" value="1"/>
</dbReference>
<dbReference type="RefSeq" id="WP_058446224.1">
    <property type="nucleotide sequence ID" value="NZ_CAAAHT010000007.1"/>
</dbReference>
<dbReference type="Proteomes" id="UP000251942">
    <property type="component" value="Unassembled WGS sequence"/>
</dbReference>
<dbReference type="GO" id="GO:0003841">
    <property type="term" value="F:1-acylglycerol-3-phosphate O-acyltransferase activity"/>
    <property type="evidence" value="ECO:0007669"/>
    <property type="project" value="TreeGrafter"/>
</dbReference>
<keyword evidence="2 5" id="KW-0808">Transferase</keyword>
<evidence type="ECO:0000313" key="6">
    <source>
        <dbReference type="EMBL" id="SPX61641.1"/>
    </source>
</evidence>
<dbReference type="PATRIC" id="fig|453.4.peg.2127"/>
<proteinExistence type="predicted"/>
<dbReference type="AlphaFoldDB" id="A0A0W0TN56"/>
<organism evidence="5 7">
    <name type="scientific">Legionella feeleii</name>
    <dbReference type="NCBI Taxonomy" id="453"/>
    <lineage>
        <taxon>Bacteria</taxon>
        <taxon>Pseudomonadati</taxon>
        <taxon>Pseudomonadota</taxon>
        <taxon>Gammaproteobacteria</taxon>
        <taxon>Legionellales</taxon>
        <taxon>Legionellaceae</taxon>
        <taxon>Legionella</taxon>
    </lineage>
</organism>
<name>A0A0W0TN56_9GAMM</name>